<accession>A0AAV8R1T3</accession>
<proteinExistence type="predicted"/>
<name>A0AAV8R1T3_ENSVE</name>
<evidence type="ECO:0000313" key="1">
    <source>
        <dbReference type="EMBL" id="KAJ8492078.1"/>
    </source>
</evidence>
<sequence>MRTSDPPFQPFKDSLVECFELGIIELYPIVDDDDPWEVEPGDDVLPNEPFDLFFSDGHQRFSLDPFSEIVDPDYKKAALAQDWGEMSQGDPFPIEQKAKHILRSQMMLSAGVGSGKDVILLEAEEFIDLAMVVLHLD</sequence>
<dbReference type="AlphaFoldDB" id="A0AAV8R1T3"/>
<protein>
    <submittedName>
        <fullName evidence="1">Uncharacterized protein</fullName>
    </submittedName>
</protein>
<keyword evidence="2" id="KW-1185">Reference proteome</keyword>
<organism evidence="1 2">
    <name type="scientific">Ensete ventricosum</name>
    <name type="common">Abyssinian banana</name>
    <name type="synonym">Musa ensete</name>
    <dbReference type="NCBI Taxonomy" id="4639"/>
    <lineage>
        <taxon>Eukaryota</taxon>
        <taxon>Viridiplantae</taxon>
        <taxon>Streptophyta</taxon>
        <taxon>Embryophyta</taxon>
        <taxon>Tracheophyta</taxon>
        <taxon>Spermatophyta</taxon>
        <taxon>Magnoliopsida</taxon>
        <taxon>Liliopsida</taxon>
        <taxon>Zingiberales</taxon>
        <taxon>Musaceae</taxon>
        <taxon>Ensete</taxon>
    </lineage>
</organism>
<comment type="caution">
    <text evidence="1">The sequence shown here is derived from an EMBL/GenBank/DDBJ whole genome shotgun (WGS) entry which is preliminary data.</text>
</comment>
<dbReference type="Proteomes" id="UP001222027">
    <property type="component" value="Unassembled WGS sequence"/>
</dbReference>
<evidence type="ECO:0000313" key="2">
    <source>
        <dbReference type="Proteomes" id="UP001222027"/>
    </source>
</evidence>
<reference evidence="1 2" key="1">
    <citation type="submission" date="2022-12" db="EMBL/GenBank/DDBJ databases">
        <title>Chromosome-scale assembly of the Ensete ventricosum genome.</title>
        <authorList>
            <person name="Dussert Y."/>
            <person name="Stocks J."/>
            <person name="Wendawek A."/>
            <person name="Woldeyes F."/>
            <person name="Nichols R.A."/>
            <person name="Borrell J.S."/>
        </authorList>
    </citation>
    <scope>NUCLEOTIDE SEQUENCE [LARGE SCALE GENOMIC DNA]</scope>
    <source>
        <strain evidence="2">cv. Maze</strain>
        <tissue evidence="1">Seeds</tissue>
    </source>
</reference>
<gene>
    <name evidence="1" type="ORF">OPV22_013799</name>
</gene>
<dbReference type="EMBL" id="JAQQAF010000004">
    <property type="protein sequence ID" value="KAJ8492078.1"/>
    <property type="molecule type" value="Genomic_DNA"/>
</dbReference>